<feature type="signal peptide" evidence="1">
    <location>
        <begin position="1"/>
        <end position="19"/>
    </location>
</feature>
<dbReference type="PATRIC" id="fig|1280951.3.peg.2274"/>
<evidence type="ECO:0000313" key="3">
    <source>
        <dbReference type="Proteomes" id="UP000025061"/>
    </source>
</evidence>
<reference evidence="2 3" key="1">
    <citation type="submission" date="2013-04" db="EMBL/GenBank/DDBJ databases">
        <title>Hyphomonas hirschiana VP5 Genome Sequencing.</title>
        <authorList>
            <person name="Lai Q."/>
            <person name="Shao Z."/>
        </authorList>
    </citation>
    <scope>NUCLEOTIDE SEQUENCE [LARGE SCALE GENOMIC DNA]</scope>
    <source>
        <strain evidence="2 3">VP5</strain>
    </source>
</reference>
<dbReference type="Pfam" id="PF10029">
    <property type="entry name" value="DUF2271"/>
    <property type="match status" value="1"/>
</dbReference>
<name>A0A059FQ48_9PROT</name>
<sequence>MRAVLTIAGLSLLTGQAVADDVAIEVGIPRLDVAEYHRPYVALWIANPDHSVVNNIAVWYQQGETGEGKGETWLKDIRQWWRRTGRELAMPVDGVSGPTKAPGTHEIVLPTDKGAFAGLKPGEYQLVVEASREVGGRELVSVPFTWPLKKDALSAAGERELGKVTLRLAGN</sequence>
<dbReference type="AlphaFoldDB" id="A0A059FQ48"/>
<feature type="chain" id="PRO_5001578265" description="DUF2271 domain-containing protein" evidence="1">
    <location>
        <begin position="20"/>
        <end position="171"/>
    </location>
</feature>
<evidence type="ECO:0008006" key="4">
    <source>
        <dbReference type="Google" id="ProtNLM"/>
    </source>
</evidence>
<dbReference type="OrthoDB" id="195316at2"/>
<dbReference type="Proteomes" id="UP000025061">
    <property type="component" value="Unassembled WGS sequence"/>
</dbReference>
<dbReference type="EMBL" id="ARYI01000009">
    <property type="protein sequence ID" value="KCZ92558.1"/>
    <property type="molecule type" value="Genomic_DNA"/>
</dbReference>
<accession>A0A059FQ48</accession>
<keyword evidence="3" id="KW-1185">Reference proteome</keyword>
<dbReference type="InterPro" id="IPR014469">
    <property type="entry name" value="DUF2271"/>
</dbReference>
<comment type="caution">
    <text evidence="2">The sequence shown here is derived from an EMBL/GenBank/DDBJ whole genome shotgun (WGS) entry which is preliminary data.</text>
</comment>
<keyword evidence="1" id="KW-0732">Signal</keyword>
<proteinExistence type="predicted"/>
<evidence type="ECO:0000313" key="2">
    <source>
        <dbReference type="EMBL" id="KCZ92558.1"/>
    </source>
</evidence>
<organism evidence="2 3">
    <name type="scientific">Hyphomonas hirschiana VP5</name>
    <dbReference type="NCBI Taxonomy" id="1280951"/>
    <lineage>
        <taxon>Bacteria</taxon>
        <taxon>Pseudomonadati</taxon>
        <taxon>Pseudomonadota</taxon>
        <taxon>Alphaproteobacteria</taxon>
        <taxon>Hyphomonadales</taxon>
        <taxon>Hyphomonadaceae</taxon>
        <taxon>Hyphomonas</taxon>
    </lineage>
</organism>
<dbReference type="PIRSF" id="PIRSF014995">
    <property type="entry name" value="UCP014995"/>
    <property type="match status" value="1"/>
</dbReference>
<dbReference type="RefSeq" id="WP_011646658.1">
    <property type="nucleotide sequence ID" value="NZ_ARYI01000009.1"/>
</dbReference>
<protein>
    <recommendedName>
        <fullName evidence="4">DUF2271 domain-containing protein</fullName>
    </recommendedName>
</protein>
<evidence type="ECO:0000256" key="1">
    <source>
        <dbReference type="SAM" id="SignalP"/>
    </source>
</evidence>
<gene>
    <name evidence="2" type="ORF">HHI_11281</name>
</gene>